<dbReference type="EMBL" id="CP091244">
    <property type="protein sequence ID" value="UJS23759.1"/>
    <property type="molecule type" value="Genomic_DNA"/>
</dbReference>
<sequence>MTIKKLLGNMPKMPVPTPDPNMAFNTLVSAWKECSIVTEQEKTKRENIRSYRDVNIKAIEENSAILKLYLEKTFAERSTVIHGMFDRLDAGIASGNLDVISATIAAIVDVTKQSPLAAARELIGNYRDPNVAMIEI</sequence>
<keyword evidence="2" id="KW-1185">Reference proteome</keyword>
<protein>
    <submittedName>
        <fullName evidence="1">Uncharacterized protein</fullName>
    </submittedName>
</protein>
<dbReference type="Proteomes" id="UP001054801">
    <property type="component" value="Chromosome"/>
</dbReference>
<organism evidence="1 2">
    <name type="scientific">Thiothrix winogradskyi</name>
    <dbReference type="NCBI Taxonomy" id="96472"/>
    <lineage>
        <taxon>Bacteria</taxon>
        <taxon>Pseudomonadati</taxon>
        <taxon>Pseudomonadota</taxon>
        <taxon>Gammaproteobacteria</taxon>
        <taxon>Thiotrichales</taxon>
        <taxon>Thiotrichaceae</taxon>
        <taxon>Thiothrix</taxon>
    </lineage>
</organism>
<dbReference type="RefSeq" id="WP_236497961.1">
    <property type="nucleotide sequence ID" value="NZ_CP091244.1"/>
</dbReference>
<reference evidence="1" key="1">
    <citation type="journal article" date="2022" name="Microorganisms">
        <title>Two New Species of Filamentous Sulfur Bacteria of the Genus Thiothrix, Thiothrix winogradskyi sp. nov. and 'Candidatus Thiothrix sulfatifontis' sp. nov.</title>
        <authorList>
            <person name="Ravin N.V."/>
            <person name="Rossetti S."/>
            <person name="Beletsky A.V."/>
            <person name="Kadnikov V.V."/>
            <person name="Rudenko T.S."/>
            <person name="Smolyakov D.D."/>
            <person name="Moskvitina M.I."/>
            <person name="Gureeva M.V."/>
            <person name="Mardanov A.V."/>
            <person name="Grabovich M.Y."/>
        </authorList>
    </citation>
    <scope>NUCLEOTIDE SEQUENCE</scope>
    <source>
        <strain evidence="1">CT3</strain>
    </source>
</reference>
<name>A0ABY3SXZ1_9GAMM</name>
<evidence type="ECO:0000313" key="2">
    <source>
        <dbReference type="Proteomes" id="UP001054801"/>
    </source>
</evidence>
<accession>A0ABY3SXZ1</accession>
<gene>
    <name evidence="1" type="ORF">L2Y54_17730</name>
</gene>
<evidence type="ECO:0000313" key="1">
    <source>
        <dbReference type="EMBL" id="UJS23759.1"/>
    </source>
</evidence>
<proteinExistence type="predicted"/>